<accession>A0A381YGH7</accession>
<sequence length="152" mass="17820">VADYRTFLKLLVFIPFILLGQIEKQVRDDNPGLFKNQRLYHAPPKPLFKERAHNLDFITDIPGDSVLSATLFFKTNFMAYYQEFPLEGIQGLYRFTYDPKTYPGTHLQYYFVIKTEKELHGTPVNDQGELTPIDKLLVDPVQYFKQQARLNQ</sequence>
<feature type="non-terminal residue" evidence="1">
    <location>
        <position position="1"/>
    </location>
</feature>
<evidence type="ECO:0000313" key="1">
    <source>
        <dbReference type="EMBL" id="SVA76094.1"/>
    </source>
</evidence>
<reference evidence="1" key="1">
    <citation type="submission" date="2018-05" db="EMBL/GenBank/DDBJ databases">
        <authorList>
            <person name="Lanie J.A."/>
            <person name="Ng W.-L."/>
            <person name="Kazmierczak K.M."/>
            <person name="Andrzejewski T.M."/>
            <person name="Davidsen T.M."/>
            <person name="Wayne K.J."/>
            <person name="Tettelin H."/>
            <person name="Glass J.I."/>
            <person name="Rusch D."/>
            <person name="Podicherti R."/>
            <person name="Tsui H.-C.T."/>
            <person name="Winkler M.E."/>
        </authorList>
    </citation>
    <scope>NUCLEOTIDE SEQUENCE</scope>
</reference>
<proteinExistence type="predicted"/>
<protein>
    <submittedName>
        <fullName evidence="1">Uncharacterized protein</fullName>
    </submittedName>
</protein>
<gene>
    <name evidence="1" type="ORF">METZ01_LOCUS128948</name>
</gene>
<dbReference type="AlphaFoldDB" id="A0A381YGH7"/>
<dbReference type="EMBL" id="UINC01018176">
    <property type="protein sequence ID" value="SVA76094.1"/>
    <property type="molecule type" value="Genomic_DNA"/>
</dbReference>
<organism evidence="1">
    <name type="scientific">marine metagenome</name>
    <dbReference type="NCBI Taxonomy" id="408172"/>
    <lineage>
        <taxon>unclassified sequences</taxon>
        <taxon>metagenomes</taxon>
        <taxon>ecological metagenomes</taxon>
    </lineage>
</organism>
<name>A0A381YGH7_9ZZZZ</name>